<feature type="region of interest" description="Disordered" evidence="1">
    <location>
        <begin position="282"/>
        <end position="302"/>
    </location>
</feature>
<keyword evidence="2" id="KW-0732">Signal</keyword>
<keyword evidence="4" id="KW-1185">Reference proteome</keyword>
<evidence type="ECO:0000313" key="4">
    <source>
        <dbReference type="Proteomes" id="UP001209570"/>
    </source>
</evidence>
<sequence>MAASGGSGIAALLLLLLVLCVDHGAASGAASYVTIRSDAIEMLFGSTAADLLLFKDIQLGEYDPASPNAITWFTNPVEPGVFPAFSFAPYARMNSKIRRTSNVRGIDSNGGLYTPPVSVGDAWLTLNVFHYAYSGEPNLQLDETNMVMDIASVTGAVALGITLHDFQRKIPGSWLMIKLRIKKPLENPGITVQSPGMMTRRVLLSDRLFFDHQASVNDDNSQMQTIVREQLAGDDTHYEFGFRVPVRVATSSMTHYFRFGSLAIIPSSVYYLAPPTTTLSSRHELHQPARPGARVIGQHRRV</sequence>
<gene>
    <name evidence="3" type="ORF">P43SY_011988</name>
</gene>
<reference evidence="3" key="1">
    <citation type="submission" date="2021-12" db="EMBL/GenBank/DDBJ databases">
        <title>Prjna785345.</title>
        <authorList>
            <person name="Rujirawat T."/>
            <person name="Krajaejun T."/>
        </authorList>
    </citation>
    <scope>NUCLEOTIDE SEQUENCE</scope>
    <source>
        <strain evidence="3">Pi057C3</strain>
    </source>
</reference>
<accession>A0AAD5LQ72</accession>
<comment type="caution">
    <text evidence="3">The sequence shown here is derived from an EMBL/GenBank/DDBJ whole genome shotgun (WGS) entry which is preliminary data.</text>
</comment>
<protein>
    <submittedName>
        <fullName evidence="3">Uncharacterized protein</fullName>
    </submittedName>
</protein>
<feature type="signal peptide" evidence="2">
    <location>
        <begin position="1"/>
        <end position="26"/>
    </location>
</feature>
<feature type="chain" id="PRO_5041918173" evidence="2">
    <location>
        <begin position="27"/>
        <end position="302"/>
    </location>
</feature>
<organism evidence="3 4">
    <name type="scientific">Pythium insidiosum</name>
    <name type="common">Pythiosis disease agent</name>
    <dbReference type="NCBI Taxonomy" id="114742"/>
    <lineage>
        <taxon>Eukaryota</taxon>
        <taxon>Sar</taxon>
        <taxon>Stramenopiles</taxon>
        <taxon>Oomycota</taxon>
        <taxon>Peronosporomycetes</taxon>
        <taxon>Pythiales</taxon>
        <taxon>Pythiaceae</taxon>
        <taxon>Pythium</taxon>
    </lineage>
</organism>
<dbReference type="AlphaFoldDB" id="A0AAD5LQ72"/>
<evidence type="ECO:0000256" key="2">
    <source>
        <dbReference type="SAM" id="SignalP"/>
    </source>
</evidence>
<dbReference type="EMBL" id="JAKCXM010002479">
    <property type="protein sequence ID" value="KAJ0390189.1"/>
    <property type="molecule type" value="Genomic_DNA"/>
</dbReference>
<evidence type="ECO:0000256" key="1">
    <source>
        <dbReference type="SAM" id="MobiDB-lite"/>
    </source>
</evidence>
<evidence type="ECO:0000313" key="3">
    <source>
        <dbReference type="EMBL" id="KAJ0390189.1"/>
    </source>
</evidence>
<name>A0AAD5LQ72_PYTIN</name>
<dbReference type="Proteomes" id="UP001209570">
    <property type="component" value="Unassembled WGS sequence"/>
</dbReference>
<proteinExistence type="predicted"/>